<dbReference type="InterPro" id="IPR004363">
    <property type="entry name" value="Methylgl_synth"/>
</dbReference>
<evidence type="ECO:0000313" key="6">
    <source>
        <dbReference type="Proteomes" id="UP001467690"/>
    </source>
</evidence>
<dbReference type="PANTHER" id="PTHR30492">
    <property type="entry name" value="METHYLGLYOXAL SYNTHASE"/>
    <property type="match status" value="1"/>
</dbReference>
<protein>
    <submittedName>
        <fullName evidence="5">Diacylglycerol kinase family protein</fullName>
    </submittedName>
</protein>
<dbReference type="GO" id="GO:0016301">
    <property type="term" value="F:kinase activity"/>
    <property type="evidence" value="ECO:0007669"/>
    <property type="project" value="UniProtKB-KW"/>
</dbReference>
<dbReference type="SUPFAM" id="SSF111331">
    <property type="entry name" value="NAD kinase/diacylglycerol kinase-like"/>
    <property type="match status" value="1"/>
</dbReference>
<dbReference type="InterPro" id="IPR045540">
    <property type="entry name" value="YegS/DAGK_C"/>
</dbReference>
<keyword evidence="1" id="KW-0812">Transmembrane</keyword>
<dbReference type="InterPro" id="IPR017438">
    <property type="entry name" value="ATP-NAD_kinase_N"/>
</dbReference>
<dbReference type="InterPro" id="IPR020422">
    <property type="entry name" value="TYR_PHOSPHATASE_DUAL_dom"/>
</dbReference>
<keyword evidence="5" id="KW-0808">Transferase</keyword>
<keyword evidence="5" id="KW-0418">Kinase</keyword>
<dbReference type="EMBL" id="JBELOE010000185">
    <property type="protein sequence ID" value="MER2492042.1"/>
    <property type="molecule type" value="Genomic_DNA"/>
</dbReference>
<evidence type="ECO:0000256" key="1">
    <source>
        <dbReference type="SAM" id="Phobius"/>
    </source>
</evidence>
<feature type="domain" description="Tyrosine specific protein phosphatases" evidence="3">
    <location>
        <begin position="159"/>
        <end position="228"/>
    </location>
</feature>
<dbReference type="Proteomes" id="UP001467690">
    <property type="component" value="Unassembled WGS sequence"/>
</dbReference>
<dbReference type="Gene3D" id="2.60.200.40">
    <property type="match status" value="1"/>
</dbReference>
<dbReference type="Gene3D" id="3.90.190.10">
    <property type="entry name" value="Protein tyrosine phosphatase superfamily"/>
    <property type="match status" value="1"/>
</dbReference>
<dbReference type="PROSITE" id="PS50056">
    <property type="entry name" value="TYR_PHOSPHATASE_2"/>
    <property type="match status" value="1"/>
</dbReference>
<keyword evidence="1" id="KW-1133">Transmembrane helix</keyword>
<proteinExistence type="predicted"/>
<evidence type="ECO:0000313" key="5">
    <source>
        <dbReference type="EMBL" id="MER2492042.1"/>
    </source>
</evidence>
<feature type="transmembrane region" description="Helical" evidence="1">
    <location>
        <begin position="28"/>
        <end position="46"/>
    </location>
</feature>
<gene>
    <name evidence="5" type="ORF">ABS311_09125</name>
</gene>
<dbReference type="Pfam" id="PF19279">
    <property type="entry name" value="YegS_C"/>
    <property type="match status" value="1"/>
</dbReference>
<dbReference type="InterPro" id="IPR029021">
    <property type="entry name" value="Prot-tyrosine_phosphatase-like"/>
</dbReference>
<dbReference type="Gene3D" id="3.40.50.10330">
    <property type="entry name" value="Probable inorganic polyphosphate/atp-NAD kinase, domain 1"/>
    <property type="match status" value="1"/>
</dbReference>
<dbReference type="RefSeq" id="WP_143871911.1">
    <property type="nucleotide sequence ID" value="NZ_CP041660.1"/>
</dbReference>
<dbReference type="SMART" id="SM00404">
    <property type="entry name" value="PTPc_motif"/>
    <property type="match status" value="1"/>
</dbReference>
<dbReference type="Pfam" id="PF00782">
    <property type="entry name" value="DSPc"/>
    <property type="match status" value="1"/>
</dbReference>
<accession>A0ABV1RH37</accession>
<reference evidence="5 6" key="1">
    <citation type="submission" date="2024-06" db="EMBL/GenBank/DDBJ databases">
        <authorList>
            <person name="Chen R.Y."/>
        </authorList>
    </citation>
    <scope>NUCLEOTIDE SEQUENCE [LARGE SCALE GENOMIC DNA]</scope>
    <source>
        <strain evidence="5 6">D2</strain>
    </source>
</reference>
<comment type="caution">
    <text evidence="5">The sequence shown here is derived from an EMBL/GenBank/DDBJ whole genome shotgun (WGS) entry which is preliminary data.</text>
</comment>
<name>A0ABV1RH37_9ALTE</name>
<feature type="transmembrane region" description="Helical" evidence="1">
    <location>
        <begin position="62"/>
        <end position="81"/>
    </location>
</feature>
<dbReference type="SMART" id="SM00195">
    <property type="entry name" value="DSPc"/>
    <property type="match status" value="1"/>
</dbReference>
<keyword evidence="6" id="KW-1185">Reference proteome</keyword>
<dbReference type="InterPro" id="IPR001206">
    <property type="entry name" value="Diacylglycerol_kinase_cat_dom"/>
</dbReference>
<dbReference type="InterPro" id="IPR000340">
    <property type="entry name" value="Dual-sp_phosphatase_cat-dom"/>
</dbReference>
<dbReference type="InterPro" id="IPR003595">
    <property type="entry name" value="Tyr_Pase_cat"/>
</dbReference>
<feature type="domain" description="DAGKc" evidence="4">
    <location>
        <begin position="240"/>
        <end position="372"/>
    </location>
</feature>
<dbReference type="PROSITE" id="PS50146">
    <property type="entry name" value="DAGK"/>
    <property type="match status" value="1"/>
</dbReference>
<evidence type="ECO:0000259" key="3">
    <source>
        <dbReference type="PROSITE" id="PS50056"/>
    </source>
</evidence>
<evidence type="ECO:0000259" key="4">
    <source>
        <dbReference type="PROSITE" id="PS50146"/>
    </source>
</evidence>
<organism evidence="5 6">
    <name type="scientific">Catenovulum sediminis</name>
    <dbReference type="NCBI Taxonomy" id="1740262"/>
    <lineage>
        <taxon>Bacteria</taxon>
        <taxon>Pseudomonadati</taxon>
        <taxon>Pseudomonadota</taxon>
        <taxon>Gammaproteobacteria</taxon>
        <taxon>Alteromonadales</taxon>
        <taxon>Alteromonadaceae</taxon>
        <taxon>Catenovulum</taxon>
    </lineage>
</organism>
<dbReference type="SUPFAM" id="SSF52799">
    <property type="entry name" value="(Phosphotyrosine protein) phosphatases II"/>
    <property type="match status" value="1"/>
</dbReference>
<dbReference type="SMART" id="SM00046">
    <property type="entry name" value="DAGKc"/>
    <property type="match status" value="1"/>
</dbReference>
<dbReference type="InterPro" id="IPR000387">
    <property type="entry name" value="Tyr_Pase_dom"/>
</dbReference>
<dbReference type="InterPro" id="IPR016064">
    <property type="entry name" value="NAD/diacylglycerol_kinase_sf"/>
</dbReference>
<dbReference type="Pfam" id="PF00781">
    <property type="entry name" value="DAGK_cat"/>
    <property type="match status" value="1"/>
</dbReference>
<dbReference type="PANTHER" id="PTHR30492:SF0">
    <property type="entry name" value="METHYLGLYOXAL SYNTHASE"/>
    <property type="match status" value="1"/>
</dbReference>
<dbReference type="PROSITE" id="PS50054">
    <property type="entry name" value="TYR_PHOSPHATASE_DUAL"/>
    <property type="match status" value="1"/>
</dbReference>
<feature type="domain" description="Tyrosine-protein phosphatase" evidence="2">
    <location>
        <begin position="88"/>
        <end position="239"/>
    </location>
</feature>
<dbReference type="NCBIfam" id="NF009025">
    <property type="entry name" value="PRK12361.1"/>
    <property type="match status" value="1"/>
</dbReference>
<sequence length="548" mass="61629">MLFSLYYLFVALLLFSCAFLLDNIFLTFLIDWFALNFLLVALAYVLNKPQIFRKKQNGRLPFYVRWLFIPFLICIRLYNLYARYHDPVPALQQVDRNLYLARRLLPSDAENLKEQGITAILDVTAEFNALDFSILDEDVETQIEYLNIPVLDHSVPSKNQLLKALNWLHKHQADERSVVVHCALGRGRSVFVVMAYMLSQHPEATIEEVMTRIQQVRATARLNKKQNRRLKQFQKAGLLSVKNKACLIVNPVSGGQKWDKYKLEIFDLLSPYFDFQIKYTSESISGETLAQQALKENFQILIACGGDGTVTQVASQLINTKAKLGIIPLGTTNALSHALWGISSKVLPIESACMNIIEGYSCQIDTAKCNEKLVLLLAGLGFEHTMIEQANREKKNALGQFAYLQGLWNAIGANKSIQLAVQFDEEAEQKIDVTSLTVANAAPFTSLLAQGKGAPDLRDGELDVTWIPASDAIAEPILSMFELAISGVTETHYDVAVKHKQVKKIKISSETECHYVIDGEVFKDKCLEVVVQPTSLNVFVPQSMYLAR</sequence>
<evidence type="ECO:0000259" key="2">
    <source>
        <dbReference type="PROSITE" id="PS50054"/>
    </source>
</evidence>
<keyword evidence="1" id="KW-0472">Membrane</keyword>